<evidence type="ECO:0000313" key="7">
    <source>
        <dbReference type="EMBL" id="NLP64230.1"/>
    </source>
</evidence>
<sequence length="442" mass="45894">MKTDKSRTRLNTARQQTARWVHLAPWLALVALLGLPPLASAWLSPAGVPQGWLLACLAQAATMIVFALSYNLLLGETGLLSFGHAAPAGLGALAAAHVFNHYAIALPALPLVGGVVGAAVGAAMALVAARRAGTAFAMITLGLGELVAAAAWALPDWFGGEAGVAIDRASGPAMSTMTTAATWTFGPDRQAYWVIAAWCLVASVAIRALSRAPFVRLANAVRDNPVRAASLGVSPARVRAVMIVLAAGFAGVAGTLTLINVELAAAESVGMMRSAAVLIATVTGGTASFFGPVLGALVWVAFSVGMASVSRAWMLYVGLFFIVVVLAAPDGLAGLAARQRAALARHGWRRCGAYWAMAVLAAACGALALVLAVQWAYALRFGDDAAGAWFATLPTRAAWGLAMAIGALMAVAFWTARRARHAVRALDRHERLDMRDRRKEAA</sequence>
<feature type="transmembrane region" description="Helical" evidence="6">
    <location>
        <begin position="397"/>
        <end position="416"/>
    </location>
</feature>
<evidence type="ECO:0000256" key="1">
    <source>
        <dbReference type="ARBA" id="ARBA00004651"/>
    </source>
</evidence>
<evidence type="ECO:0000256" key="2">
    <source>
        <dbReference type="ARBA" id="ARBA00022475"/>
    </source>
</evidence>
<gene>
    <name evidence="7" type="ORF">NH14_024355</name>
</gene>
<dbReference type="InterPro" id="IPR001851">
    <property type="entry name" value="ABC_transp_permease"/>
</dbReference>
<dbReference type="GO" id="GO:0005886">
    <property type="term" value="C:plasma membrane"/>
    <property type="evidence" value="ECO:0007669"/>
    <property type="project" value="UniProtKB-SubCell"/>
</dbReference>
<dbReference type="Proteomes" id="UP000030460">
    <property type="component" value="Unassembled WGS sequence"/>
</dbReference>
<dbReference type="CDD" id="cd06581">
    <property type="entry name" value="TM_PBP1_LivM_like"/>
    <property type="match status" value="1"/>
</dbReference>
<feature type="transmembrane region" description="Helical" evidence="6">
    <location>
        <begin position="51"/>
        <end position="72"/>
    </location>
</feature>
<evidence type="ECO:0000256" key="6">
    <source>
        <dbReference type="SAM" id="Phobius"/>
    </source>
</evidence>
<dbReference type="RefSeq" id="WP_084225934.1">
    <property type="nucleotide sequence ID" value="NZ_CADFGF010000007.1"/>
</dbReference>
<feature type="transmembrane region" description="Helical" evidence="6">
    <location>
        <begin position="79"/>
        <end position="99"/>
    </location>
</feature>
<evidence type="ECO:0000313" key="8">
    <source>
        <dbReference type="Proteomes" id="UP000030460"/>
    </source>
</evidence>
<dbReference type="InterPro" id="IPR043428">
    <property type="entry name" value="LivM-like"/>
</dbReference>
<protein>
    <submittedName>
        <fullName evidence="7">Branched-chain amino acid ABC transporter permease</fullName>
    </submittedName>
</protein>
<feature type="transmembrane region" description="Helical" evidence="6">
    <location>
        <begin position="135"/>
        <end position="154"/>
    </location>
</feature>
<evidence type="ECO:0000256" key="3">
    <source>
        <dbReference type="ARBA" id="ARBA00022692"/>
    </source>
</evidence>
<dbReference type="OrthoDB" id="9034298at2"/>
<proteinExistence type="predicted"/>
<feature type="transmembrane region" description="Helical" evidence="6">
    <location>
        <begin position="354"/>
        <end position="377"/>
    </location>
</feature>
<dbReference type="PANTHER" id="PTHR30482:SF17">
    <property type="entry name" value="ABC TRANSPORTER ATP-BINDING PROTEIN"/>
    <property type="match status" value="1"/>
</dbReference>
<feature type="transmembrane region" description="Helical" evidence="6">
    <location>
        <begin position="275"/>
        <end position="301"/>
    </location>
</feature>
<dbReference type="PANTHER" id="PTHR30482">
    <property type="entry name" value="HIGH-AFFINITY BRANCHED-CHAIN AMINO ACID TRANSPORT SYSTEM PERMEASE"/>
    <property type="match status" value="1"/>
</dbReference>
<dbReference type="Pfam" id="PF02653">
    <property type="entry name" value="BPD_transp_2"/>
    <property type="match status" value="1"/>
</dbReference>
<evidence type="ECO:0000256" key="4">
    <source>
        <dbReference type="ARBA" id="ARBA00022989"/>
    </source>
</evidence>
<keyword evidence="2" id="KW-1003">Cell membrane</keyword>
<keyword evidence="3 6" id="KW-0812">Transmembrane</keyword>
<keyword evidence="4 6" id="KW-1133">Transmembrane helix</keyword>
<keyword evidence="5 6" id="KW-0472">Membrane</keyword>
<feature type="transmembrane region" description="Helical" evidence="6">
    <location>
        <begin position="313"/>
        <end position="333"/>
    </location>
</feature>
<reference evidence="7" key="2">
    <citation type="submission" date="2020-04" db="EMBL/GenBank/DDBJ databases">
        <authorList>
            <person name="Alexandrino P."/>
            <person name="Mendonca T."/>
            <person name="Guaman L."/>
            <person name="Cherix J."/>
            <person name="Lozano-Sakalauskas G."/>
            <person name="Fujita A."/>
            <person name="Filho E.R."/>
            <person name="Long P."/>
            <person name="Padilla G."/>
            <person name="Taciro M.K."/>
            <person name="Gomez J.G."/>
            <person name="Silva L.F."/>
            <person name="Torres M."/>
        </authorList>
    </citation>
    <scope>NUCLEOTIDE SEQUENCE</scope>
    <source>
        <strain evidence="7">LMG 19450</strain>
    </source>
</reference>
<evidence type="ECO:0000256" key="5">
    <source>
        <dbReference type="ARBA" id="ARBA00023136"/>
    </source>
</evidence>
<dbReference type="AlphaFoldDB" id="A0A8T6ZJ10"/>
<name>A0A8T6ZJ10_9BURK</name>
<comment type="caution">
    <text evidence="7">The sequence shown here is derived from an EMBL/GenBank/DDBJ whole genome shotgun (WGS) entry which is preliminary data.</text>
</comment>
<feature type="transmembrane region" description="Helical" evidence="6">
    <location>
        <begin position="240"/>
        <end position="263"/>
    </location>
</feature>
<accession>A0A8T6ZJ10</accession>
<reference evidence="7" key="1">
    <citation type="journal article" date="2015" name="Genome Announc.">
        <title>Draft Genome Sequence of the Polyhydroxyalkanoate-Producing Bacterium Burkholderia sacchari LMG 19450 Isolated from Brazilian Sugarcane Plantation Soil.</title>
        <authorList>
            <person name="Alexandrino P.M."/>
            <person name="Mendonca T.T."/>
            <person name="Guaman Bautista L.P."/>
            <person name="Cherix J."/>
            <person name="Lozano-Sakalauskas G.C."/>
            <person name="Fujita A."/>
            <person name="Ramos Filho E."/>
            <person name="Long P."/>
            <person name="Padilla G."/>
            <person name="Taciro M.K."/>
            <person name="Gomez J.G."/>
            <person name="Silva L.F."/>
        </authorList>
    </citation>
    <scope>NUCLEOTIDE SEQUENCE</scope>
    <source>
        <strain evidence="7">LMG 19450</strain>
    </source>
</reference>
<comment type="subcellular location">
    <subcellularLocation>
        <location evidence="1">Cell membrane</location>
        <topology evidence="1">Multi-pass membrane protein</topology>
    </subcellularLocation>
</comment>
<dbReference type="EMBL" id="JTDB02000008">
    <property type="protein sequence ID" value="NLP64230.1"/>
    <property type="molecule type" value="Genomic_DNA"/>
</dbReference>
<keyword evidence="8" id="KW-1185">Reference proteome</keyword>
<feature type="transmembrane region" description="Helical" evidence="6">
    <location>
        <begin position="105"/>
        <end position="128"/>
    </location>
</feature>
<dbReference type="GO" id="GO:0015658">
    <property type="term" value="F:branched-chain amino acid transmembrane transporter activity"/>
    <property type="evidence" value="ECO:0007669"/>
    <property type="project" value="InterPro"/>
</dbReference>
<organism evidence="7 8">
    <name type="scientific">Paraburkholderia sacchari</name>
    <dbReference type="NCBI Taxonomy" id="159450"/>
    <lineage>
        <taxon>Bacteria</taxon>
        <taxon>Pseudomonadati</taxon>
        <taxon>Pseudomonadota</taxon>
        <taxon>Betaproteobacteria</taxon>
        <taxon>Burkholderiales</taxon>
        <taxon>Burkholderiaceae</taxon>
        <taxon>Paraburkholderia</taxon>
    </lineage>
</organism>